<dbReference type="Pfam" id="PF00005">
    <property type="entry name" value="ABC_tran"/>
    <property type="match status" value="1"/>
</dbReference>
<comment type="caution">
    <text evidence="5">The sequence shown here is derived from an EMBL/GenBank/DDBJ whole genome shotgun (WGS) entry which is preliminary data.</text>
</comment>
<dbReference type="InterPro" id="IPR017871">
    <property type="entry name" value="ABC_transporter-like_CS"/>
</dbReference>
<evidence type="ECO:0000256" key="3">
    <source>
        <dbReference type="ARBA" id="ARBA00022840"/>
    </source>
</evidence>
<dbReference type="Proteomes" id="UP001596540">
    <property type="component" value="Unassembled WGS sequence"/>
</dbReference>
<dbReference type="PANTHER" id="PTHR42781">
    <property type="entry name" value="SPERMIDINE/PUTRESCINE IMPORT ATP-BINDING PROTEIN POTA"/>
    <property type="match status" value="1"/>
</dbReference>
<accession>A0ABW2KM81</accession>
<dbReference type="EMBL" id="JBHTBH010000012">
    <property type="protein sequence ID" value="MFC7330519.1"/>
    <property type="molecule type" value="Genomic_DNA"/>
</dbReference>
<keyword evidence="3 5" id="KW-0067">ATP-binding</keyword>
<keyword evidence="2" id="KW-0547">Nucleotide-binding</keyword>
<reference evidence="6" key="1">
    <citation type="journal article" date="2019" name="Int. J. Syst. Evol. Microbiol.">
        <title>The Global Catalogue of Microorganisms (GCM) 10K type strain sequencing project: providing services to taxonomists for standard genome sequencing and annotation.</title>
        <authorList>
            <consortium name="The Broad Institute Genomics Platform"/>
            <consortium name="The Broad Institute Genome Sequencing Center for Infectious Disease"/>
            <person name="Wu L."/>
            <person name="Ma J."/>
        </authorList>
    </citation>
    <scope>NUCLEOTIDE SEQUENCE [LARGE SCALE GENOMIC DNA]</scope>
    <source>
        <strain evidence="6">CGMCC 4.7382</strain>
    </source>
</reference>
<evidence type="ECO:0000313" key="6">
    <source>
        <dbReference type="Proteomes" id="UP001596540"/>
    </source>
</evidence>
<sequence>MANTAAPANTGAGPDPVVRLDGVSREYGKAADTFAAVSDLSLDVPRGSFTTLLGPSGCGKTTTLRMIAGFVRPTRGRILLEGADATATPPEKRNIGMVFQSYALFPHMTLRDNVAFGLRARRLPKAEVAQRVGEALELVGLAGLAARRPAELSGGQQQRVALARAVAIRPSVLLLDEPLSNLDARLRVQMRRELLRVQRETGVTTVLVTHDQDEALELSDHLVIMDGGRLVQQGAPRAVFPAPASRFVAEFLGYQNFLTVPGHGPVAVRPEHARLLTDGEPAGEDGVLLDAEVRAVTYQGSRCLVEVAVAGAGTDANGAAAPATLHCLHPGDDLRPGTRVRVALPHRHLVALADEAEAR</sequence>
<dbReference type="SUPFAM" id="SSF50331">
    <property type="entry name" value="MOP-like"/>
    <property type="match status" value="1"/>
</dbReference>
<keyword evidence="6" id="KW-1185">Reference proteome</keyword>
<organism evidence="5 6">
    <name type="scientific">Marinactinospora rubrisoli</name>
    <dbReference type="NCBI Taxonomy" id="2715399"/>
    <lineage>
        <taxon>Bacteria</taxon>
        <taxon>Bacillati</taxon>
        <taxon>Actinomycetota</taxon>
        <taxon>Actinomycetes</taxon>
        <taxon>Streptosporangiales</taxon>
        <taxon>Nocardiopsidaceae</taxon>
        <taxon>Marinactinospora</taxon>
    </lineage>
</organism>
<dbReference type="InterPro" id="IPR027417">
    <property type="entry name" value="P-loop_NTPase"/>
</dbReference>
<dbReference type="GO" id="GO:0005524">
    <property type="term" value="F:ATP binding"/>
    <property type="evidence" value="ECO:0007669"/>
    <property type="project" value="UniProtKB-KW"/>
</dbReference>
<proteinExistence type="predicted"/>
<dbReference type="PROSITE" id="PS50893">
    <property type="entry name" value="ABC_TRANSPORTER_2"/>
    <property type="match status" value="1"/>
</dbReference>
<dbReference type="Pfam" id="PF08402">
    <property type="entry name" value="TOBE_2"/>
    <property type="match status" value="1"/>
</dbReference>
<dbReference type="InterPro" id="IPR050093">
    <property type="entry name" value="ABC_SmlMolc_Importer"/>
</dbReference>
<evidence type="ECO:0000259" key="4">
    <source>
        <dbReference type="PROSITE" id="PS50893"/>
    </source>
</evidence>
<dbReference type="SUPFAM" id="SSF52540">
    <property type="entry name" value="P-loop containing nucleoside triphosphate hydrolases"/>
    <property type="match status" value="1"/>
</dbReference>
<dbReference type="InterPro" id="IPR013611">
    <property type="entry name" value="Transp-assoc_OB_typ2"/>
</dbReference>
<evidence type="ECO:0000256" key="2">
    <source>
        <dbReference type="ARBA" id="ARBA00022741"/>
    </source>
</evidence>
<gene>
    <name evidence="5" type="ORF">ACFQRF_22580</name>
</gene>
<keyword evidence="1" id="KW-0813">Transport</keyword>
<dbReference type="RefSeq" id="WP_379873161.1">
    <property type="nucleotide sequence ID" value="NZ_JBHTBH010000012.1"/>
</dbReference>
<dbReference type="PROSITE" id="PS00211">
    <property type="entry name" value="ABC_TRANSPORTER_1"/>
    <property type="match status" value="1"/>
</dbReference>
<dbReference type="PANTHER" id="PTHR42781:SF4">
    <property type="entry name" value="SPERMIDINE_PUTRESCINE IMPORT ATP-BINDING PROTEIN POTA"/>
    <property type="match status" value="1"/>
</dbReference>
<evidence type="ECO:0000313" key="5">
    <source>
        <dbReference type="EMBL" id="MFC7330519.1"/>
    </source>
</evidence>
<dbReference type="Gene3D" id="3.40.50.300">
    <property type="entry name" value="P-loop containing nucleotide triphosphate hydrolases"/>
    <property type="match status" value="1"/>
</dbReference>
<dbReference type="InterPro" id="IPR003593">
    <property type="entry name" value="AAA+_ATPase"/>
</dbReference>
<evidence type="ECO:0000256" key="1">
    <source>
        <dbReference type="ARBA" id="ARBA00022448"/>
    </source>
</evidence>
<dbReference type="InterPro" id="IPR003439">
    <property type="entry name" value="ABC_transporter-like_ATP-bd"/>
</dbReference>
<dbReference type="InterPro" id="IPR008995">
    <property type="entry name" value="Mo/tungstate-bd_C_term_dom"/>
</dbReference>
<dbReference type="SMART" id="SM00382">
    <property type="entry name" value="AAA"/>
    <property type="match status" value="1"/>
</dbReference>
<feature type="domain" description="ABC transporter" evidence="4">
    <location>
        <begin position="18"/>
        <end position="252"/>
    </location>
</feature>
<name>A0ABW2KM81_9ACTN</name>
<protein>
    <submittedName>
        <fullName evidence="5">ABC transporter ATP-binding protein</fullName>
    </submittedName>
</protein>